<evidence type="ECO:0000259" key="13">
    <source>
        <dbReference type="Pfam" id="PF00593"/>
    </source>
</evidence>
<evidence type="ECO:0000256" key="5">
    <source>
        <dbReference type="ARBA" id="ARBA00022729"/>
    </source>
</evidence>
<organism evidence="15">
    <name type="scientific">Phascolarctobacterium faecium</name>
    <dbReference type="NCBI Taxonomy" id="33025"/>
    <lineage>
        <taxon>Bacteria</taxon>
        <taxon>Bacillati</taxon>
        <taxon>Bacillota</taxon>
        <taxon>Negativicutes</taxon>
        <taxon>Acidaminococcales</taxon>
        <taxon>Acidaminococcaceae</taxon>
        <taxon>Phascolarctobacterium</taxon>
    </lineage>
</organism>
<dbReference type="GO" id="GO:0044718">
    <property type="term" value="P:siderophore transmembrane transport"/>
    <property type="evidence" value="ECO:0007669"/>
    <property type="project" value="TreeGrafter"/>
</dbReference>
<evidence type="ECO:0000256" key="8">
    <source>
        <dbReference type="ARBA" id="ARBA00023170"/>
    </source>
</evidence>
<keyword evidence="9 10" id="KW-0998">Cell outer membrane</keyword>
<proteinExistence type="inferred from homology"/>
<evidence type="ECO:0000256" key="10">
    <source>
        <dbReference type="PROSITE-ProRule" id="PRU01360"/>
    </source>
</evidence>
<sequence>MQQKKLCFLAIFYLVLFSMKTAAAAGEAEFYLEPMIVTAARYDNSAGKPGYYKVDEKKLENGNYDNALDVIKQLPGVTLMARGASGGMNAYSKILLNGSDRYLVIIDGVRSNWNGSSYNDFDFSVLPAGMLESVEVLSSAAGSVYGNAAKGGVIRITTKKAVEGVKTSINLETGSYGREQENILHLGKSGEWSWSVYARKSIMGDYSSARQSIPSYENVENAGIKLTKAWGETADLTLSYRVFSGRYKSKIFNYKNTEPDETKPPKLVKNIFMTDARKTEDNLTLEYERKFSDTENNIVGIYRRSSNAAYDRSLNVERPWLLDLRTEGFFDRYSKQWHPKHTLTGGVEYYKDQVLDYQDLAAKYSDGTVISKAVYLQDVWQLADSVKAVGSLRQDWNSYAGSKLSPALSLEYQPSEKVLYTLAYTEYFAPPKQLQIFSPDYGDEALKPEEGRVYEAGLTYVPDESSSLKINVFHRDAADVIAVDISLPKYLRRYANIAHEKATGFTVSASKLFSEKWRSLVAYTQTKVDTERKNSSPVSTMIPHGELLLDLMYEYDKYSVLLQGRGVFDQANGRGENRFANNNYWVWNASLNYKLQKNTRLYVKVNNIFNQFYSNWDNESGGFLGFDEWYAEPGRNYQIGINYSF</sequence>
<evidence type="ECO:0000256" key="2">
    <source>
        <dbReference type="ARBA" id="ARBA00022448"/>
    </source>
</evidence>
<dbReference type="InterPro" id="IPR037066">
    <property type="entry name" value="Plug_dom_sf"/>
</dbReference>
<dbReference type="Gene3D" id="2.40.170.20">
    <property type="entry name" value="TonB-dependent receptor, beta-barrel domain"/>
    <property type="match status" value="1"/>
</dbReference>
<dbReference type="GO" id="GO:0015344">
    <property type="term" value="F:siderophore uptake transmembrane transporter activity"/>
    <property type="evidence" value="ECO:0007669"/>
    <property type="project" value="TreeGrafter"/>
</dbReference>
<dbReference type="HOGENOM" id="CLU_008287_18_3_9"/>
<comment type="similarity">
    <text evidence="10 11">Belongs to the TonB-dependent receptor family.</text>
</comment>
<keyword evidence="3 10" id="KW-1134">Transmembrane beta strand</keyword>
<dbReference type="InterPro" id="IPR039426">
    <property type="entry name" value="TonB-dep_rcpt-like"/>
</dbReference>
<name>R6I9T2_9FIRM</name>
<dbReference type="EMBL" id="CBDS010000102">
    <property type="protein sequence ID" value="CDB46978.1"/>
    <property type="molecule type" value="Genomic_DNA"/>
</dbReference>
<feature type="signal peptide" evidence="12">
    <location>
        <begin position="1"/>
        <end position="24"/>
    </location>
</feature>
<evidence type="ECO:0000256" key="3">
    <source>
        <dbReference type="ARBA" id="ARBA00022452"/>
    </source>
</evidence>
<feature type="domain" description="TonB-dependent receptor plug" evidence="14">
    <location>
        <begin position="54"/>
        <end position="153"/>
    </location>
</feature>
<dbReference type="GO" id="GO:0009279">
    <property type="term" value="C:cell outer membrane"/>
    <property type="evidence" value="ECO:0007669"/>
    <property type="project" value="UniProtKB-SubCell"/>
</dbReference>
<dbReference type="Pfam" id="PF00593">
    <property type="entry name" value="TonB_dep_Rec_b-barrel"/>
    <property type="match status" value="1"/>
</dbReference>
<evidence type="ECO:0000256" key="6">
    <source>
        <dbReference type="ARBA" id="ARBA00023077"/>
    </source>
</evidence>
<keyword evidence="5 12" id="KW-0732">Signal</keyword>
<evidence type="ECO:0000256" key="4">
    <source>
        <dbReference type="ARBA" id="ARBA00022692"/>
    </source>
</evidence>
<dbReference type="Gene3D" id="2.170.130.10">
    <property type="entry name" value="TonB-dependent receptor, plug domain"/>
    <property type="match status" value="1"/>
</dbReference>
<feature type="domain" description="TonB-dependent receptor-like beta-barrel" evidence="13">
    <location>
        <begin position="269"/>
        <end position="608"/>
    </location>
</feature>
<accession>R6I9T2</accession>
<evidence type="ECO:0000256" key="11">
    <source>
        <dbReference type="RuleBase" id="RU003357"/>
    </source>
</evidence>
<dbReference type="STRING" id="1262914.BN533_01991"/>
<feature type="chain" id="PRO_5004420665" evidence="12">
    <location>
        <begin position="25"/>
        <end position="645"/>
    </location>
</feature>
<dbReference type="InterPro" id="IPR010917">
    <property type="entry name" value="TonB_rcpt_CS"/>
</dbReference>
<keyword evidence="6 11" id="KW-0798">TonB box</keyword>
<comment type="caution">
    <text evidence="15">The sequence shown here is derived from an EMBL/GenBank/DDBJ whole genome shotgun (WGS) entry which is preliminary data.</text>
</comment>
<evidence type="ECO:0000256" key="12">
    <source>
        <dbReference type="SAM" id="SignalP"/>
    </source>
</evidence>
<dbReference type="AlphaFoldDB" id="R6I9T2"/>
<dbReference type="InterPro" id="IPR036942">
    <property type="entry name" value="Beta-barrel_TonB_sf"/>
</dbReference>
<dbReference type="PANTHER" id="PTHR30069:SF29">
    <property type="entry name" value="HEMOGLOBIN AND HEMOGLOBIN-HAPTOGLOBIN-BINDING PROTEIN 1-RELATED"/>
    <property type="match status" value="1"/>
</dbReference>
<comment type="subcellular location">
    <subcellularLocation>
        <location evidence="1 10">Cell outer membrane</location>
        <topology evidence="1 10">Multi-pass membrane protein</topology>
    </subcellularLocation>
</comment>
<dbReference type="InterPro" id="IPR012910">
    <property type="entry name" value="Plug_dom"/>
</dbReference>
<protein>
    <submittedName>
        <fullName evidence="15">TonB-dependent receptor</fullName>
    </submittedName>
</protein>
<dbReference type="SUPFAM" id="SSF56935">
    <property type="entry name" value="Porins"/>
    <property type="match status" value="1"/>
</dbReference>
<evidence type="ECO:0000256" key="7">
    <source>
        <dbReference type="ARBA" id="ARBA00023136"/>
    </source>
</evidence>
<dbReference type="PROSITE" id="PS01156">
    <property type="entry name" value="TONB_DEPENDENT_REC_2"/>
    <property type="match status" value="1"/>
</dbReference>
<evidence type="ECO:0000313" key="15">
    <source>
        <dbReference type="EMBL" id="CDB46978.1"/>
    </source>
</evidence>
<keyword evidence="4 10" id="KW-0812">Transmembrane</keyword>
<keyword evidence="7 10" id="KW-0472">Membrane</keyword>
<dbReference type="Pfam" id="PF07715">
    <property type="entry name" value="Plug"/>
    <property type="match status" value="1"/>
</dbReference>
<keyword evidence="2 10" id="KW-0813">Transport</keyword>
<keyword evidence="8 15" id="KW-0675">Receptor</keyword>
<evidence type="ECO:0000259" key="14">
    <source>
        <dbReference type="Pfam" id="PF07715"/>
    </source>
</evidence>
<dbReference type="eggNOG" id="COG4206">
    <property type="taxonomic scope" value="Bacteria"/>
</dbReference>
<dbReference type="PANTHER" id="PTHR30069">
    <property type="entry name" value="TONB-DEPENDENT OUTER MEMBRANE RECEPTOR"/>
    <property type="match status" value="1"/>
</dbReference>
<evidence type="ECO:0000256" key="9">
    <source>
        <dbReference type="ARBA" id="ARBA00023237"/>
    </source>
</evidence>
<dbReference type="InterPro" id="IPR000531">
    <property type="entry name" value="Beta-barrel_TonB"/>
</dbReference>
<gene>
    <name evidence="15" type="ORF">BN533_01991</name>
</gene>
<evidence type="ECO:0000256" key="1">
    <source>
        <dbReference type="ARBA" id="ARBA00004571"/>
    </source>
</evidence>
<reference evidence="15" key="1">
    <citation type="submission" date="2012-11" db="EMBL/GenBank/DDBJ databases">
        <title>Dependencies among metagenomic species, viruses, plasmids and units of genetic variation.</title>
        <authorList>
            <person name="Nielsen H.B."/>
            <person name="Almeida M."/>
            <person name="Juncker A.S."/>
            <person name="Rasmussen S."/>
            <person name="Li J."/>
            <person name="Sunagawa S."/>
            <person name="Plichta D."/>
            <person name="Gautier L."/>
            <person name="Le Chatelier E."/>
            <person name="Peletier E."/>
            <person name="Bonde I."/>
            <person name="Nielsen T."/>
            <person name="Manichanh C."/>
            <person name="Arumugam M."/>
            <person name="Batto J."/>
            <person name="Santos M.B.Q.D."/>
            <person name="Blom N."/>
            <person name="Borruel N."/>
            <person name="Burgdorf K.S."/>
            <person name="Boumezbeur F."/>
            <person name="Casellas F."/>
            <person name="Dore J."/>
            <person name="Guarner F."/>
            <person name="Hansen T."/>
            <person name="Hildebrand F."/>
            <person name="Kaas R.S."/>
            <person name="Kennedy S."/>
            <person name="Kristiansen K."/>
            <person name="Kultima J.R."/>
            <person name="Leonard P."/>
            <person name="Levenez F."/>
            <person name="Lund O."/>
            <person name="Moumen B."/>
            <person name="Le Paslier D."/>
            <person name="Pons N."/>
            <person name="Pedersen O."/>
            <person name="Prifti E."/>
            <person name="Qin J."/>
            <person name="Raes J."/>
            <person name="Tap J."/>
            <person name="Tims S."/>
            <person name="Ussery D.W."/>
            <person name="Yamada T."/>
            <person name="MetaHit consortium"/>
            <person name="Renault P."/>
            <person name="Sicheritz-Ponten T."/>
            <person name="Bork P."/>
            <person name="Wang J."/>
            <person name="Brunak S."/>
            <person name="Ehrlich S.D."/>
        </authorList>
    </citation>
    <scope>NUCLEOTIDE SEQUENCE [LARGE SCALE GENOMIC DNA]</scope>
</reference>
<dbReference type="PROSITE" id="PS52016">
    <property type="entry name" value="TONB_DEPENDENT_REC_3"/>
    <property type="match status" value="1"/>
</dbReference>